<evidence type="ECO:0000256" key="2">
    <source>
        <dbReference type="ARBA" id="ARBA00023125"/>
    </source>
</evidence>
<dbReference type="Proteomes" id="UP000228528">
    <property type="component" value="Unassembled WGS sequence"/>
</dbReference>
<comment type="caution">
    <text evidence="4">The sequence shown here is derived from an EMBL/GenBank/DDBJ whole genome shotgun (WGS) entry which is preliminary data.</text>
</comment>
<evidence type="ECO:0000313" key="4">
    <source>
        <dbReference type="EMBL" id="PIR77460.1"/>
    </source>
</evidence>
<evidence type="ECO:0000256" key="1">
    <source>
        <dbReference type="ARBA" id="ARBA00022747"/>
    </source>
</evidence>
<keyword evidence="2" id="KW-0238">DNA-binding</keyword>
<name>A0A2M6P203_9BACT</name>
<dbReference type="GO" id="GO:0003677">
    <property type="term" value="F:DNA binding"/>
    <property type="evidence" value="ECO:0007669"/>
    <property type="project" value="UniProtKB-KW"/>
</dbReference>
<gene>
    <name evidence="4" type="ORF">COU30_02295</name>
</gene>
<evidence type="ECO:0000256" key="3">
    <source>
        <dbReference type="SAM" id="Coils"/>
    </source>
</evidence>
<keyword evidence="3" id="KW-0175">Coiled coil</keyword>
<feature type="coiled-coil region" evidence="3">
    <location>
        <begin position="430"/>
        <end position="457"/>
    </location>
</feature>
<organism evidence="4 5">
    <name type="scientific">Candidatus Magasanikbacteria bacterium CG10_big_fil_rev_8_21_14_0_10_38_6</name>
    <dbReference type="NCBI Taxonomy" id="1974647"/>
    <lineage>
        <taxon>Bacteria</taxon>
        <taxon>Candidatus Magasanikiibacteriota</taxon>
    </lineage>
</organism>
<keyword evidence="1" id="KW-0680">Restriction system</keyword>
<dbReference type="PANTHER" id="PTHR30408">
    <property type="entry name" value="TYPE-1 RESTRICTION ENZYME ECOKI SPECIFICITY PROTEIN"/>
    <property type="match status" value="1"/>
</dbReference>
<sequence>MAQISEITVGDLLKHQRIDAEYFRPFFIKTDKFIGSLENQDFVTYTKFVKKGIFDISPDHYVEENGIPFIRSGDLKDPFITSSDIIEIDNEAHEKELKTELNIGDLLMAKVGRIGDVAVNYRFEKLNLSQNVIGVKIKEQFKRQSGFLMVFLNSKYGRSQIDRKLSGQVQQKITLDDFKYLKVPSLSKDFIEKTNQLAEKSYSLQLESKSLYAQAEQILLQELGLEDFTPEWITGYETDFVNILKVARMDAEYFQPRYELLMEKIGNANKIEKLGDISTLSKKKVNILPEETYKYIEIGDVDTSNGEFTYNEIAGVDLPANAKKNIQDESLLISTVRPTRGAVGVIPNGWNNGFVVSGAFAVFEKHSISPFYLQVVMRSIIGKMQLERCCTGVSYPTVTDEDAANVIIPLLDDKKIEKIHDLVMESHKSLHESRQLLEQAKREVEEMIESKSTDKEKSKLVAFN</sequence>
<dbReference type="InterPro" id="IPR052021">
    <property type="entry name" value="Type-I_RS_S_subunit"/>
</dbReference>
<dbReference type="EMBL" id="PFBW01000102">
    <property type="protein sequence ID" value="PIR77460.1"/>
    <property type="molecule type" value="Genomic_DNA"/>
</dbReference>
<dbReference type="InterPro" id="IPR044946">
    <property type="entry name" value="Restrct_endonuc_typeI_TRD_sf"/>
</dbReference>
<evidence type="ECO:0000313" key="5">
    <source>
        <dbReference type="Proteomes" id="UP000228528"/>
    </source>
</evidence>
<evidence type="ECO:0008006" key="6">
    <source>
        <dbReference type="Google" id="ProtNLM"/>
    </source>
</evidence>
<dbReference type="SUPFAM" id="SSF116734">
    <property type="entry name" value="DNA methylase specificity domain"/>
    <property type="match status" value="2"/>
</dbReference>
<dbReference type="Gene3D" id="3.90.220.20">
    <property type="entry name" value="DNA methylase specificity domains"/>
    <property type="match status" value="2"/>
</dbReference>
<dbReference type="AlphaFoldDB" id="A0A2M6P203"/>
<accession>A0A2M6P203</accession>
<proteinExistence type="predicted"/>
<dbReference type="GO" id="GO:0009307">
    <property type="term" value="P:DNA restriction-modification system"/>
    <property type="evidence" value="ECO:0007669"/>
    <property type="project" value="UniProtKB-KW"/>
</dbReference>
<reference evidence="5" key="1">
    <citation type="submission" date="2017-09" db="EMBL/GenBank/DDBJ databases">
        <title>Depth-based differentiation of microbial function through sediment-hosted aquifers and enrichment of novel symbionts in the deep terrestrial subsurface.</title>
        <authorList>
            <person name="Probst A.J."/>
            <person name="Ladd B."/>
            <person name="Jarett J.K."/>
            <person name="Geller-Mcgrath D.E."/>
            <person name="Sieber C.M.K."/>
            <person name="Emerson J.B."/>
            <person name="Anantharaman K."/>
            <person name="Thomas B.C."/>
            <person name="Malmstrom R."/>
            <person name="Stieglmeier M."/>
            <person name="Klingl A."/>
            <person name="Woyke T."/>
            <person name="Ryan C.M."/>
            <person name="Banfield J.F."/>
        </authorList>
    </citation>
    <scope>NUCLEOTIDE SEQUENCE [LARGE SCALE GENOMIC DNA]</scope>
</reference>
<dbReference type="PANTHER" id="PTHR30408:SF12">
    <property type="entry name" value="TYPE I RESTRICTION ENZYME MJAVIII SPECIFICITY SUBUNIT"/>
    <property type="match status" value="1"/>
</dbReference>
<protein>
    <recommendedName>
        <fullName evidence="6">Type I restriction modification DNA specificity domain-containing protein</fullName>
    </recommendedName>
</protein>